<sequence length="482" mass="53835">MNAAYDVAIVGSGFSGSLLATILAERGRRVALIDRQRHPRFAVGESSTPLADAILRHLGEQYGRPDWVNLSAYGSWKDTMPTVSCGLKRGFAYYRHHRRQPYWDSHDHDSSLLVSASRSDQAGDTHWYRPDVDHYFHQQAIKAGVADLTGWQLSGLDTASPYRIGLHHVQHHHQQSITADWLIDASGPAAAVARLLGRRPIGQPIRTRTSSTWMHVKGLPGWSDWLCRHDIGCDDDPFDADAAAVHHVLDQGWIWCLRFDNGITSVGWTSPTQTLCGTLESTIDDYPSLRQLFSGAIPCTDIYQAEQFQRRFDPILGPRCLMTPTAAFTLDPLHSTGIAVGLVGVARLADLMLNHGDENSALDQYRKLIQTEFLWLDEFVGTAYSVMPDFSRFSAACQWFMLAAIACEEQIQRSGFDCRRCLYNADNTAMRDVMRGGNRDLRGPRMTAEVTKSLRKSAMPFNTAGLFNPDVANRFAYTATKS</sequence>
<organism evidence="3 4">
    <name type="scientific">Crateriforma conspicua</name>
    <dbReference type="NCBI Taxonomy" id="2527996"/>
    <lineage>
        <taxon>Bacteria</taxon>
        <taxon>Pseudomonadati</taxon>
        <taxon>Planctomycetota</taxon>
        <taxon>Planctomycetia</taxon>
        <taxon>Planctomycetales</taxon>
        <taxon>Planctomycetaceae</taxon>
        <taxon>Crateriforma</taxon>
    </lineage>
</organism>
<dbReference type="PRINTS" id="PR00420">
    <property type="entry name" value="RNGMNOXGNASE"/>
</dbReference>
<accession>A0A5C6FUX1</accession>
<protein>
    <submittedName>
        <fullName evidence="3">Ubiquinone biosynthesis hydroxylase family protein</fullName>
    </submittedName>
</protein>
<dbReference type="SUPFAM" id="SSF51905">
    <property type="entry name" value="FAD/NAD(P)-binding domain"/>
    <property type="match status" value="1"/>
</dbReference>
<gene>
    <name evidence="3" type="ORF">V7x_24430</name>
</gene>
<dbReference type="OrthoDB" id="103324at2"/>
<dbReference type="InterPro" id="IPR006076">
    <property type="entry name" value="FAD-dep_OxRdtase"/>
</dbReference>
<dbReference type="Proteomes" id="UP000316476">
    <property type="component" value="Unassembled WGS sequence"/>
</dbReference>
<keyword evidence="3" id="KW-0830">Ubiquinone</keyword>
<name>A0A5C6FUX1_9PLAN</name>
<dbReference type="AlphaFoldDB" id="A0A5C6FUX1"/>
<dbReference type="InterPro" id="IPR050816">
    <property type="entry name" value="Flavin-dep_Halogenase_NPB"/>
</dbReference>
<dbReference type="EMBL" id="SJPZ01000001">
    <property type="protein sequence ID" value="TWU66872.1"/>
    <property type="molecule type" value="Genomic_DNA"/>
</dbReference>
<reference evidence="3 4" key="1">
    <citation type="submission" date="2019-02" db="EMBL/GenBank/DDBJ databases">
        <title>Deep-cultivation of Planctomycetes and their phenomic and genomic characterization uncovers novel biology.</title>
        <authorList>
            <person name="Wiegand S."/>
            <person name="Jogler M."/>
            <person name="Boedeker C."/>
            <person name="Pinto D."/>
            <person name="Vollmers J."/>
            <person name="Rivas-Marin E."/>
            <person name="Kohn T."/>
            <person name="Peeters S.H."/>
            <person name="Heuer A."/>
            <person name="Rast P."/>
            <person name="Oberbeckmann S."/>
            <person name="Bunk B."/>
            <person name="Jeske O."/>
            <person name="Meyerdierks A."/>
            <person name="Storesund J.E."/>
            <person name="Kallscheuer N."/>
            <person name="Luecker S."/>
            <person name="Lage O.M."/>
            <person name="Pohl T."/>
            <person name="Merkel B.J."/>
            <person name="Hornburger P."/>
            <person name="Mueller R.-W."/>
            <person name="Bruemmer F."/>
            <person name="Labrenz M."/>
            <person name="Spormann A.M."/>
            <person name="Op Den Camp H."/>
            <person name="Overmann J."/>
            <person name="Amann R."/>
            <person name="Jetten M.S.M."/>
            <person name="Mascher T."/>
            <person name="Medema M.H."/>
            <person name="Devos D.P."/>
            <person name="Kaster A.-K."/>
            <person name="Ovreas L."/>
            <person name="Rohde M."/>
            <person name="Galperin M.Y."/>
            <person name="Jogler C."/>
        </authorList>
    </citation>
    <scope>NUCLEOTIDE SEQUENCE [LARGE SCALE GENOMIC DNA]</scope>
    <source>
        <strain evidence="3 4">V7</strain>
    </source>
</reference>
<dbReference type="PANTHER" id="PTHR43747:SF5">
    <property type="entry name" value="FAD-BINDING DOMAIN-CONTAINING PROTEIN"/>
    <property type="match status" value="1"/>
</dbReference>
<dbReference type="Pfam" id="PF01266">
    <property type="entry name" value="DAO"/>
    <property type="match status" value="1"/>
</dbReference>
<evidence type="ECO:0000313" key="3">
    <source>
        <dbReference type="EMBL" id="TWU66872.1"/>
    </source>
</evidence>
<proteinExistence type="predicted"/>
<evidence type="ECO:0000256" key="1">
    <source>
        <dbReference type="ARBA" id="ARBA00023002"/>
    </source>
</evidence>
<dbReference type="GO" id="GO:0016491">
    <property type="term" value="F:oxidoreductase activity"/>
    <property type="evidence" value="ECO:0007669"/>
    <property type="project" value="UniProtKB-KW"/>
</dbReference>
<feature type="domain" description="FAD dependent oxidoreductase" evidence="2">
    <location>
        <begin position="6"/>
        <end position="159"/>
    </location>
</feature>
<evidence type="ECO:0000259" key="2">
    <source>
        <dbReference type="Pfam" id="PF01266"/>
    </source>
</evidence>
<dbReference type="RefSeq" id="WP_146413408.1">
    <property type="nucleotide sequence ID" value="NZ_SJPZ01000001.1"/>
</dbReference>
<dbReference type="InterPro" id="IPR036188">
    <property type="entry name" value="FAD/NAD-bd_sf"/>
</dbReference>
<dbReference type="PANTHER" id="PTHR43747">
    <property type="entry name" value="FAD-BINDING PROTEIN"/>
    <property type="match status" value="1"/>
</dbReference>
<keyword evidence="1" id="KW-0560">Oxidoreductase</keyword>
<comment type="caution">
    <text evidence="3">The sequence shown here is derived from an EMBL/GenBank/DDBJ whole genome shotgun (WGS) entry which is preliminary data.</text>
</comment>
<dbReference type="Gene3D" id="3.50.50.60">
    <property type="entry name" value="FAD/NAD(P)-binding domain"/>
    <property type="match status" value="1"/>
</dbReference>
<evidence type="ECO:0000313" key="4">
    <source>
        <dbReference type="Proteomes" id="UP000316476"/>
    </source>
</evidence>